<accession>A0AAW0X4U7</accession>
<keyword evidence="1" id="KW-0677">Repeat</keyword>
<dbReference type="GO" id="GO:0043495">
    <property type="term" value="F:protein-membrane adaptor activity"/>
    <property type="evidence" value="ECO:0007669"/>
    <property type="project" value="TreeGrafter"/>
</dbReference>
<name>A0AAW0X4U7_CHEQU</name>
<dbReference type="GO" id="GO:0016324">
    <property type="term" value="C:apical plasma membrane"/>
    <property type="evidence" value="ECO:0007669"/>
    <property type="project" value="TreeGrafter"/>
</dbReference>
<organism evidence="4 5">
    <name type="scientific">Cherax quadricarinatus</name>
    <name type="common">Australian red claw crayfish</name>
    <dbReference type="NCBI Taxonomy" id="27406"/>
    <lineage>
        <taxon>Eukaryota</taxon>
        <taxon>Metazoa</taxon>
        <taxon>Ecdysozoa</taxon>
        <taxon>Arthropoda</taxon>
        <taxon>Crustacea</taxon>
        <taxon>Multicrustacea</taxon>
        <taxon>Malacostraca</taxon>
        <taxon>Eumalacostraca</taxon>
        <taxon>Eucarida</taxon>
        <taxon>Decapoda</taxon>
        <taxon>Pleocyemata</taxon>
        <taxon>Astacidea</taxon>
        <taxon>Parastacoidea</taxon>
        <taxon>Parastacidae</taxon>
        <taxon>Cherax</taxon>
    </lineage>
</organism>
<evidence type="ECO:0000256" key="1">
    <source>
        <dbReference type="ARBA" id="ARBA00022737"/>
    </source>
</evidence>
<evidence type="ECO:0000313" key="4">
    <source>
        <dbReference type="EMBL" id="KAK8738140.1"/>
    </source>
</evidence>
<feature type="compositionally biased region" description="Basic and acidic residues" evidence="2">
    <location>
        <begin position="235"/>
        <end position="253"/>
    </location>
</feature>
<dbReference type="CDD" id="cd06768">
    <property type="entry name" value="PDZ_NHERF-like"/>
    <property type="match status" value="1"/>
</dbReference>
<evidence type="ECO:0000313" key="5">
    <source>
        <dbReference type="Proteomes" id="UP001445076"/>
    </source>
</evidence>
<dbReference type="GO" id="GO:0072659">
    <property type="term" value="P:protein localization to plasma membrane"/>
    <property type="evidence" value="ECO:0007669"/>
    <property type="project" value="TreeGrafter"/>
</dbReference>
<dbReference type="EMBL" id="JARKIK010000040">
    <property type="protein sequence ID" value="KAK8738140.1"/>
    <property type="molecule type" value="Genomic_DNA"/>
</dbReference>
<dbReference type="PROSITE" id="PS50106">
    <property type="entry name" value="PDZ"/>
    <property type="match status" value="1"/>
</dbReference>
<dbReference type="Proteomes" id="UP001445076">
    <property type="component" value="Unassembled WGS sequence"/>
</dbReference>
<feature type="region of interest" description="Disordered" evidence="2">
    <location>
        <begin position="127"/>
        <end position="433"/>
    </location>
</feature>
<feature type="compositionally biased region" description="Pro residues" evidence="2">
    <location>
        <begin position="378"/>
        <end position="391"/>
    </location>
</feature>
<dbReference type="InterPro" id="IPR051067">
    <property type="entry name" value="NHER"/>
</dbReference>
<feature type="compositionally biased region" description="Low complexity" evidence="2">
    <location>
        <begin position="172"/>
        <end position="186"/>
    </location>
</feature>
<feature type="compositionally biased region" description="Basic and acidic residues" evidence="2">
    <location>
        <begin position="455"/>
        <end position="473"/>
    </location>
</feature>
<keyword evidence="5" id="KW-1185">Reference proteome</keyword>
<dbReference type="PANTHER" id="PTHR14191">
    <property type="entry name" value="PDZ DOMAIN CONTAINING PROTEIN"/>
    <property type="match status" value="1"/>
</dbReference>
<evidence type="ECO:0000259" key="3">
    <source>
        <dbReference type="PROSITE" id="PS50106"/>
    </source>
</evidence>
<dbReference type="Gene3D" id="2.30.42.10">
    <property type="match status" value="1"/>
</dbReference>
<proteinExistence type="predicted"/>
<dbReference type="SUPFAM" id="SSF50156">
    <property type="entry name" value="PDZ domain-like"/>
    <property type="match status" value="1"/>
</dbReference>
<feature type="domain" description="PDZ" evidence="3">
    <location>
        <begin position="25"/>
        <end position="95"/>
    </location>
</feature>
<dbReference type="PANTHER" id="PTHR14191:SF28">
    <property type="entry name" value="GH04176P-RELATED"/>
    <property type="match status" value="1"/>
</dbReference>
<dbReference type="SMART" id="SM00228">
    <property type="entry name" value="PDZ"/>
    <property type="match status" value="1"/>
</dbReference>
<sequence length="473" mass="50226">MSDIPDNAPAPRLCIIVKWPDFEGYGFNLHAEKSKPGQYIGKVDPDSPAELAGLLEGDRIVEVNGVNIANENHKQVVQRIKSIATETRLLVLDPKADKYYKSKNIVVRGTQENVIVKTSARDRKINTTATTQHVVDDEDDDNAPPLPSTPQPVFGSTVTNGHHHHDDADNRSVSSAASSSAASEASTQPQPVGAAAENDRDSTSDTAVMNTAERARDRSHSPLPEEGDDNSSQESDTKSTEEHIPPPEEHLKNACENPLEEVKPPSEDSSSEEEDETPPAGENAHEEGNLAETSKAVEAEAACEAAPSSHDPDSDLEAEYDNVVLVRDGKGGAEGAAPPLSTSRHSSSASSSAGSHSSRGTDPAHTDPTTQSPMSTSPTPPPSLEPTPAPAPVSAQTPAPNTTPVPATTTPVTSTTTTKPAPQPVAKNNYNTGGLNLNMSAAEMRAKLARKKKADPRNDSLDLRKKYEIIQNM</sequence>
<feature type="compositionally biased region" description="Low complexity" evidence="2">
    <location>
        <begin position="341"/>
        <end position="377"/>
    </location>
</feature>
<evidence type="ECO:0000256" key="2">
    <source>
        <dbReference type="SAM" id="MobiDB-lite"/>
    </source>
</evidence>
<feature type="region of interest" description="Disordered" evidence="2">
    <location>
        <begin position="446"/>
        <end position="473"/>
    </location>
</feature>
<reference evidence="4 5" key="1">
    <citation type="journal article" date="2024" name="BMC Genomics">
        <title>Genome assembly of redclaw crayfish (Cherax quadricarinatus) provides insights into its immune adaptation and hypoxia tolerance.</title>
        <authorList>
            <person name="Liu Z."/>
            <person name="Zheng J."/>
            <person name="Li H."/>
            <person name="Fang K."/>
            <person name="Wang S."/>
            <person name="He J."/>
            <person name="Zhou D."/>
            <person name="Weng S."/>
            <person name="Chi M."/>
            <person name="Gu Z."/>
            <person name="He J."/>
            <person name="Li F."/>
            <person name="Wang M."/>
        </authorList>
    </citation>
    <scope>NUCLEOTIDE SEQUENCE [LARGE SCALE GENOMIC DNA]</scope>
    <source>
        <strain evidence="4">ZL_2023a</strain>
    </source>
</reference>
<gene>
    <name evidence="4" type="ORF">OTU49_004065</name>
</gene>
<comment type="caution">
    <text evidence="4">The sequence shown here is derived from an EMBL/GenBank/DDBJ whole genome shotgun (WGS) entry which is preliminary data.</text>
</comment>
<dbReference type="AlphaFoldDB" id="A0AAW0X4U7"/>
<feature type="compositionally biased region" description="Low complexity" evidence="2">
    <location>
        <begin position="395"/>
        <end position="420"/>
    </location>
</feature>
<dbReference type="InterPro" id="IPR001478">
    <property type="entry name" value="PDZ"/>
</dbReference>
<protein>
    <recommendedName>
        <fullName evidence="3">PDZ domain-containing protein</fullName>
    </recommendedName>
</protein>
<dbReference type="InterPro" id="IPR036034">
    <property type="entry name" value="PDZ_sf"/>
</dbReference>
<dbReference type="Pfam" id="PF00595">
    <property type="entry name" value="PDZ"/>
    <property type="match status" value="1"/>
</dbReference>